<comment type="caution">
    <text evidence="3">The sequence shown here is derived from an EMBL/GenBank/DDBJ whole genome shotgun (WGS) entry which is preliminary data.</text>
</comment>
<protein>
    <submittedName>
        <fullName evidence="3">Uncharacterized protein</fullName>
    </submittedName>
</protein>
<feature type="region of interest" description="Disordered" evidence="2">
    <location>
        <begin position="289"/>
        <end position="338"/>
    </location>
</feature>
<evidence type="ECO:0000313" key="4">
    <source>
        <dbReference type="Proteomes" id="UP001310594"/>
    </source>
</evidence>
<dbReference type="Proteomes" id="UP001310594">
    <property type="component" value="Unassembled WGS sequence"/>
</dbReference>
<proteinExistence type="predicted"/>
<feature type="compositionally biased region" description="Basic residues" evidence="2">
    <location>
        <begin position="329"/>
        <end position="338"/>
    </location>
</feature>
<feature type="coiled-coil region" evidence="1">
    <location>
        <begin position="183"/>
        <end position="210"/>
    </location>
</feature>
<name>A0AAN8A358_9PEZI</name>
<dbReference type="EMBL" id="JAVRQU010000005">
    <property type="protein sequence ID" value="KAK5702899.1"/>
    <property type="molecule type" value="Genomic_DNA"/>
</dbReference>
<gene>
    <name evidence="3" type="ORF">LTR97_003845</name>
</gene>
<accession>A0AAN8A358</accession>
<evidence type="ECO:0000313" key="3">
    <source>
        <dbReference type="EMBL" id="KAK5702899.1"/>
    </source>
</evidence>
<evidence type="ECO:0000256" key="1">
    <source>
        <dbReference type="SAM" id="Coils"/>
    </source>
</evidence>
<evidence type="ECO:0000256" key="2">
    <source>
        <dbReference type="SAM" id="MobiDB-lite"/>
    </source>
</evidence>
<organism evidence="3 4">
    <name type="scientific">Elasticomyces elasticus</name>
    <dbReference type="NCBI Taxonomy" id="574655"/>
    <lineage>
        <taxon>Eukaryota</taxon>
        <taxon>Fungi</taxon>
        <taxon>Dikarya</taxon>
        <taxon>Ascomycota</taxon>
        <taxon>Pezizomycotina</taxon>
        <taxon>Dothideomycetes</taxon>
        <taxon>Dothideomycetidae</taxon>
        <taxon>Mycosphaerellales</taxon>
        <taxon>Teratosphaeriaceae</taxon>
        <taxon>Elasticomyces</taxon>
    </lineage>
</organism>
<sequence>MDRYTVEGKASLGLELSASNTILAVHYPAEADSRFPYDCVKTHCIAQAHLPLCIAISCDERLEARDEILRDRMIRLVALNRKLREDIDHLQSKIDSQCGYTYNLGSGQNVMASTLLGLCDKDKGACTSCAVEKRSRRCAAGQSENGILNGLKEAMQEHLDMDMQDQSLKREQELAQAEADQSHKLAVARLETVEGEVVDLERQMSVLDLDGGGYARITYHRSLEEYYEASSEQGRISIKAAIRKGEAYIQRLQTRLGIDGSGLSSLQLEKQNLQEAQVAARRNVVKIQRDSPYGRTGSYRGFGAGTLKPTRHLNSNKGAAPAQPAKTDKKAKKPALGR</sequence>
<dbReference type="AlphaFoldDB" id="A0AAN8A358"/>
<keyword evidence="1" id="KW-0175">Coiled coil</keyword>
<reference evidence="3" key="1">
    <citation type="submission" date="2023-08" db="EMBL/GenBank/DDBJ databases">
        <title>Black Yeasts Isolated from many extreme environments.</title>
        <authorList>
            <person name="Coleine C."/>
            <person name="Stajich J.E."/>
            <person name="Selbmann L."/>
        </authorList>
    </citation>
    <scope>NUCLEOTIDE SEQUENCE</scope>
    <source>
        <strain evidence="3">CCFEE 5810</strain>
    </source>
</reference>